<reference evidence="2 3" key="1">
    <citation type="submission" date="2018-03" db="EMBL/GenBank/DDBJ databases">
        <title>Genomic Encyclopedia of Archaeal and Bacterial Type Strains, Phase II (KMG-II): from individual species to whole genera.</title>
        <authorList>
            <person name="Goeker M."/>
        </authorList>
    </citation>
    <scope>NUCLEOTIDE SEQUENCE [LARGE SCALE GENOMIC DNA]</scope>
    <source>
        <strain evidence="2 3">DSM 100212</strain>
    </source>
</reference>
<keyword evidence="3" id="KW-1185">Reference proteome</keyword>
<dbReference type="Proteomes" id="UP000238392">
    <property type="component" value="Unassembled WGS sequence"/>
</dbReference>
<evidence type="ECO:0000313" key="2">
    <source>
        <dbReference type="EMBL" id="PRY88245.1"/>
    </source>
</evidence>
<gene>
    <name evidence="2" type="ORF">CLV74_10849</name>
</gene>
<evidence type="ECO:0000256" key="1">
    <source>
        <dbReference type="SAM" id="MobiDB-lite"/>
    </source>
</evidence>
<dbReference type="AlphaFoldDB" id="A0A2T0WNI0"/>
<evidence type="ECO:0000313" key="3">
    <source>
        <dbReference type="Proteomes" id="UP000238392"/>
    </source>
</evidence>
<organism evidence="2 3">
    <name type="scientific">Donghicola tyrosinivorans</name>
    <dbReference type="NCBI Taxonomy" id="1652492"/>
    <lineage>
        <taxon>Bacteria</taxon>
        <taxon>Pseudomonadati</taxon>
        <taxon>Pseudomonadota</taxon>
        <taxon>Alphaproteobacteria</taxon>
        <taxon>Rhodobacterales</taxon>
        <taxon>Roseobacteraceae</taxon>
        <taxon>Donghicola</taxon>
    </lineage>
</organism>
<evidence type="ECO:0008006" key="4">
    <source>
        <dbReference type="Google" id="ProtNLM"/>
    </source>
</evidence>
<dbReference type="EMBL" id="PVTQ01000008">
    <property type="protein sequence ID" value="PRY88245.1"/>
    <property type="molecule type" value="Genomic_DNA"/>
</dbReference>
<name>A0A2T0WNI0_9RHOB</name>
<accession>A0A2T0WNI0</accession>
<feature type="region of interest" description="Disordered" evidence="1">
    <location>
        <begin position="282"/>
        <end position="306"/>
    </location>
</feature>
<sequence length="727" mass="77628">MDTNSALQVSSNQTIAKDAFTGTHLATLLNYLKHLFGTFCLIAMTGIAPLQAQQTDDPDIPAAKDLAGYTLVGADAADNALFSLYLDPAGVAEFSFQSGTQIAVPWRLASEDVLCFRFAPDANEECKALPPLGRGRDWTTVTESNGAYEVNAPIGRSQIFMAKPGRFAHNPATYDGSVQNWEGKRVYLRDHDTGDIRYLDFDFDEEVRYTGPDNTQALGLVNLSDPDEICLALTGAPPRCLYTVNRDNVLMLADGRGPDAEPFADVLYIAPLDSGFAVPVLPAKNTPPETPPEALADPDVAPEAPEPSLADKARLALRDMLFTEGTFWLTAPEVATEIAAEAGGTRTADILAALQDALTSGALADFDLYVLGLQLTSGRIAPAVGPFTDEETATAFKAAMTLTPMAEAQTYERQSPDRIAGISEGFLPLVQNDALSAVTGLREQEVHVDSGCLSIWGTQAAEDLASLKEGASETVIPPLRQSDYAQMVCRAGAQLVVFPDSAPRSDTQFFARPEEGVYQVHFIADGCTAQMTLAESGAPLFLTDAGGCGLPVIDPYLSYGAGLLDQLQLLLAQDKVIADAPIDTQNAAGPVLPYQITTRVLPESRETLGALCRLSVLQDQLPATAALEAAPESAVEMPFVEVHASVDLGALTLEPAESDGTFLRFTLSQPVSLWERRWDTQHELGSRAGQTETLKLALPDMLQADASTALQTLSRLCSASAAARSAR</sequence>
<feature type="compositionally biased region" description="Low complexity" evidence="1">
    <location>
        <begin position="292"/>
        <end position="306"/>
    </location>
</feature>
<proteinExistence type="predicted"/>
<protein>
    <recommendedName>
        <fullName evidence="4">WG repeat protein</fullName>
    </recommendedName>
</protein>
<comment type="caution">
    <text evidence="2">The sequence shown here is derived from an EMBL/GenBank/DDBJ whole genome shotgun (WGS) entry which is preliminary data.</text>
</comment>